<feature type="non-terminal residue" evidence="3">
    <location>
        <position position="442"/>
    </location>
</feature>
<dbReference type="InParanoid" id="A0A6L2PAZ1"/>
<reference evidence="4" key="1">
    <citation type="submission" date="2020-01" db="EMBL/GenBank/DDBJ databases">
        <title>Draft genome sequence of the Termite Coptotermes fromosanus.</title>
        <authorList>
            <person name="Itakura S."/>
            <person name="Yosikawa Y."/>
            <person name="Umezawa K."/>
        </authorList>
    </citation>
    <scope>NUCLEOTIDE SEQUENCE [LARGE SCALE GENOMIC DNA]</scope>
</reference>
<evidence type="ECO:0000313" key="4">
    <source>
        <dbReference type="Proteomes" id="UP000502823"/>
    </source>
</evidence>
<dbReference type="GO" id="GO:0036464">
    <property type="term" value="C:cytoplasmic ribonucleoprotein granule"/>
    <property type="evidence" value="ECO:0007669"/>
    <property type="project" value="TreeGrafter"/>
</dbReference>
<gene>
    <name evidence="3" type="ORF">Cfor_01059</name>
</gene>
<protein>
    <recommendedName>
        <fullName evidence="2">RNase NYN domain-containing protein</fullName>
    </recommendedName>
</protein>
<dbReference type="GO" id="GO:0004521">
    <property type="term" value="F:RNA endonuclease activity"/>
    <property type="evidence" value="ECO:0007669"/>
    <property type="project" value="TreeGrafter"/>
</dbReference>
<dbReference type="AlphaFoldDB" id="A0A6L2PAZ1"/>
<evidence type="ECO:0000259" key="2">
    <source>
        <dbReference type="Pfam" id="PF11977"/>
    </source>
</evidence>
<dbReference type="Gene3D" id="3.40.50.11980">
    <property type="match status" value="1"/>
</dbReference>
<sequence>MSVVPCNNGVLECSDITSESFGKYSHITSESSGKHHVTVVSSREHCLPTRRCLAASGKRRRRHHNTSVSSGPLVDCFSSCHENTVTRSGDLTSVRQSRSFNQSRKSSVANSANQSGKVPSSSPAEMFAANDTTVECAVQGYVSLVIDATNKQEYSRHEDNICSVISWESDDDIRISDSEPKPQLGCSSVSDVVIDTPHDRKPETVIIDLCTPSKNSESSVLTQTRVHHEDEKVRSRSEYKCSEPAIKEYVSVLGSGFHASRSKPHDVPSVIQHVSVLCHLLLLHQQLQPPIQLGKGGDKMNVPSVCDRRIQCRNYSDVRKRLTAIDNRMEQASAPSTGMYGNNLRNPHPNTVRMGAQPIVIDGSNVAMGHSNGRIFSCRGLQICIDYFLKRKHRVVAFVPQFRKSSFHSQDTAVLDYVEKRGLVSFTPSRRIGNQLVVPCDD</sequence>
<accession>A0A6L2PAZ1</accession>
<dbReference type="GO" id="GO:0003729">
    <property type="term" value="F:mRNA binding"/>
    <property type="evidence" value="ECO:0007669"/>
    <property type="project" value="TreeGrafter"/>
</dbReference>
<dbReference type="EMBL" id="BLKM01000158">
    <property type="protein sequence ID" value="GFG29603.1"/>
    <property type="molecule type" value="Genomic_DNA"/>
</dbReference>
<organism evidence="3 4">
    <name type="scientific">Coptotermes formosanus</name>
    <name type="common">Formosan subterranean termite</name>
    <dbReference type="NCBI Taxonomy" id="36987"/>
    <lineage>
        <taxon>Eukaryota</taxon>
        <taxon>Metazoa</taxon>
        <taxon>Ecdysozoa</taxon>
        <taxon>Arthropoda</taxon>
        <taxon>Hexapoda</taxon>
        <taxon>Insecta</taxon>
        <taxon>Pterygota</taxon>
        <taxon>Neoptera</taxon>
        <taxon>Polyneoptera</taxon>
        <taxon>Dictyoptera</taxon>
        <taxon>Blattodea</taxon>
        <taxon>Blattoidea</taxon>
        <taxon>Termitoidae</taxon>
        <taxon>Rhinotermitidae</taxon>
        <taxon>Coptotermes</taxon>
    </lineage>
</organism>
<dbReference type="GO" id="GO:0005634">
    <property type="term" value="C:nucleus"/>
    <property type="evidence" value="ECO:0007669"/>
    <property type="project" value="TreeGrafter"/>
</dbReference>
<dbReference type="InterPro" id="IPR021869">
    <property type="entry name" value="RNase_Zc3h12_NYN"/>
</dbReference>
<keyword evidence="4" id="KW-1185">Reference proteome</keyword>
<comment type="caution">
    <text evidence="3">The sequence shown here is derived from an EMBL/GenBank/DDBJ whole genome shotgun (WGS) entry which is preliminary data.</text>
</comment>
<evidence type="ECO:0000256" key="1">
    <source>
        <dbReference type="SAM" id="MobiDB-lite"/>
    </source>
</evidence>
<feature type="compositionally biased region" description="Polar residues" evidence="1">
    <location>
        <begin position="91"/>
        <end position="123"/>
    </location>
</feature>
<evidence type="ECO:0000313" key="3">
    <source>
        <dbReference type="EMBL" id="GFG29603.1"/>
    </source>
</evidence>
<dbReference type="InterPro" id="IPR051101">
    <property type="entry name" value="ZC3H12/N4BP1_RNase_Reg"/>
</dbReference>
<dbReference type="Proteomes" id="UP000502823">
    <property type="component" value="Unassembled WGS sequence"/>
</dbReference>
<dbReference type="Pfam" id="PF11977">
    <property type="entry name" value="RNase_Zc3h12a"/>
    <property type="match status" value="1"/>
</dbReference>
<proteinExistence type="predicted"/>
<feature type="region of interest" description="Disordered" evidence="1">
    <location>
        <begin position="91"/>
        <end position="124"/>
    </location>
</feature>
<dbReference type="PANTHER" id="PTHR12876">
    <property type="entry name" value="N4BP1-RELATED"/>
    <property type="match status" value="1"/>
</dbReference>
<dbReference type="PANTHER" id="PTHR12876:SF35">
    <property type="entry name" value="LD08718P-RELATED"/>
    <property type="match status" value="1"/>
</dbReference>
<name>A0A6L2PAZ1_COPFO</name>
<feature type="domain" description="RNase NYN" evidence="2">
    <location>
        <begin position="356"/>
        <end position="438"/>
    </location>
</feature>
<dbReference type="OrthoDB" id="392925at2759"/>